<proteinExistence type="predicted"/>
<evidence type="ECO:0000313" key="2">
    <source>
        <dbReference type="EMBL" id="TMN21851.1"/>
    </source>
</evidence>
<gene>
    <name evidence="2" type="ORF">FFL34_06785</name>
</gene>
<sequence length="69" mass="8083">MDFFKIAFFINAMTICLNVAVTYMVVADLFLNQPTAPFTIVSLAFGYGIMIKYNFVFHELWDKWFGDRK</sequence>
<accession>A0A5S3QKW5</accession>
<keyword evidence="1" id="KW-0812">Transmembrane</keyword>
<dbReference type="OrthoDB" id="2886029at2"/>
<feature type="transmembrane region" description="Helical" evidence="1">
    <location>
        <begin position="38"/>
        <end position="56"/>
    </location>
</feature>
<dbReference type="AlphaFoldDB" id="A0A5S3QKW5"/>
<reference evidence="2 3" key="1">
    <citation type="submission" date="2019-05" db="EMBL/GenBank/DDBJ databases">
        <title>Genomic analysis of Lentibacillus sp. NKC220-2.</title>
        <authorList>
            <person name="Oh Y.J."/>
        </authorList>
    </citation>
    <scope>NUCLEOTIDE SEQUENCE [LARGE SCALE GENOMIC DNA]</scope>
    <source>
        <strain evidence="2 3">NKC220-2</strain>
    </source>
</reference>
<evidence type="ECO:0000256" key="1">
    <source>
        <dbReference type="SAM" id="Phobius"/>
    </source>
</evidence>
<keyword evidence="1" id="KW-0472">Membrane</keyword>
<comment type="caution">
    <text evidence="2">The sequence shown here is derived from an EMBL/GenBank/DDBJ whole genome shotgun (WGS) entry which is preliminary data.</text>
</comment>
<name>A0A5S3QKW5_9BACI</name>
<dbReference type="Proteomes" id="UP000306980">
    <property type="component" value="Unassembled WGS sequence"/>
</dbReference>
<evidence type="ECO:0000313" key="3">
    <source>
        <dbReference type="Proteomes" id="UP000306980"/>
    </source>
</evidence>
<dbReference type="EMBL" id="VCIA01000001">
    <property type="protein sequence ID" value="TMN21851.1"/>
    <property type="molecule type" value="Genomic_DNA"/>
</dbReference>
<feature type="transmembrane region" description="Helical" evidence="1">
    <location>
        <begin position="6"/>
        <end position="26"/>
    </location>
</feature>
<organism evidence="2 3">
    <name type="scientific">Lentibacillus cibarius</name>
    <dbReference type="NCBI Taxonomy" id="2583219"/>
    <lineage>
        <taxon>Bacteria</taxon>
        <taxon>Bacillati</taxon>
        <taxon>Bacillota</taxon>
        <taxon>Bacilli</taxon>
        <taxon>Bacillales</taxon>
        <taxon>Bacillaceae</taxon>
        <taxon>Lentibacillus</taxon>
    </lineage>
</organism>
<dbReference type="RefSeq" id="WP_138602660.1">
    <property type="nucleotide sequence ID" value="NZ_VCIA01000001.1"/>
</dbReference>
<keyword evidence="1" id="KW-1133">Transmembrane helix</keyword>
<protein>
    <submittedName>
        <fullName evidence="2">Uncharacterized protein</fullName>
    </submittedName>
</protein>